<dbReference type="EMBL" id="CP017717">
    <property type="protein sequence ID" value="AQZ66941.1"/>
    <property type="molecule type" value="Genomic_DNA"/>
</dbReference>
<dbReference type="Pfam" id="PF12900">
    <property type="entry name" value="Pyridox_ox_2"/>
    <property type="match status" value="1"/>
</dbReference>
<dbReference type="InterPro" id="IPR012349">
    <property type="entry name" value="Split_barrel_FMN-bd"/>
</dbReference>
<evidence type="ECO:0000313" key="3">
    <source>
        <dbReference type="Proteomes" id="UP000190797"/>
    </source>
</evidence>
<gene>
    <name evidence="2" type="ORF">BKM31_40720</name>
</gene>
<sequence>MSVREREEFLAGTHIGVLSVPDGRAPLLIPIWYAYTPGGDVRISTSSGTRKYDLIRTAPAVGFAVQQEAMPYRYVSVDGPVAGHEPVDPAEYREWSIRYLGPEQGERFFAAVQDDLGGWVTFRIRPERWRTFDFGKEFT</sequence>
<dbReference type="STRING" id="1909395.BKM31_40720"/>
<dbReference type="Proteomes" id="UP000190797">
    <property type="component" value="Chromosome"/>
</dbReference>
<accession>A0A1V0A9R5</accession>
<dbReference type="Gene3D" id="2.30.110.10">
    <property type="entry name" value="Electron Transport, Fmn-binding Protein, Chain A"/>
    <property type="match status" value="1"/>
</dbReference>
<dbReference type="AlphaFoldDB" id="A0A1V0A9R5"/>
<name>A0A1V0A9R5_9ACTN</name>
<organism evidence="2 3">
    <name type="scientific">[Actinomadura] parvosata subsp. kistnae</name>
    <dbReference type="NCBI Taxonomy" id="1909395"/>
    <lineage>
        <taxon>Bacteria</taxon>
        <taxon>Bacillati</taxon>
        <taxon>Actinomycetota</taxon>
        <taxon>Actinomycetes</taxon>
        <taxon>Streptosporangiales</taxon>
        <taxon>Streptosporangiaceae</taxon>
        <taxon>Nonomuraea</taxon>
    </lineage>
</organism>
<evidence type="ECO:0000313" key="2">
    <source>
        <dbReference type="EMBL" id="AQZ66941.1"/>
    </source>
</evidence>
<dbReference type="InterPro" id="IPR024747">
    <property type="entry name" value="Pyridox_Oxase-rel"/>
</dbReference>
<dbReference type="KEGG" id="noa:BKM31_40720"/>
<dbReference type="PANTHER" id="PTHR35176:SF6">
    <property type="entry name" value="HEME OXYGENASE HI_0854-RELATED"/>
    <property type="match status" value="1"/>
</dbReference>
<dbReference type="SUPFAM" id="SSF50475">
    <property type="entry name" value="FMN-binding split barrel"/>
    <property type="match status" value="1"/>
</dbReference>
<protein>
    <recommendedName>
        <fullName evidence="4">Pyridoxamine 5'-phosphate oxidase</fullName>
    </recommendedName>
</protein>
<dbReference type="OrthoDB" id="5242787at2"/>
<evidence type="ECO:0000256" key="1">
    <source>
        <dbReference type="ARBA" id="ARBA00023002"/>
    </source>
</evidence>
<dbReference type="PANTHER" id="PTHR35176">
    <property type="entry name" value="HEME OXYGENASE HI_0854-RELATED"/>
    <property type="match status" value="1"/>
</dbReference>
<keyword evidence="3" id="KW-1185">Reference proteome</keyword>
<evidence type="ECO:0008006" key="4">
    <source>
        <dbReference type="Google" id="ProtNLM"/>
    </source>
</evidence>
<dbReference type="GO" id="GO:0070967">
    <property type="term" value="F:coenzyme F420 binding"/>
    <property type="evidence" value="ECO:0007669"/>
    <property type="project" value="TreeGrafter"/>
</dbReference>
<dbReference type="GO" id="GO:0016627">
    <property type="term" value="F:oxidoreductase activity, acting on the CH-CH group of donors"/>
    <property type="evidence" value="ECO:0007669"/>
    <property type="project" value="TreeGrafter"/>
</dbReference>
<reference evidence="3" key="1">
    <citation type="journal article" date="2017" name="Med. Chem. Commun.">
        <title>Nonomuraea sp. ATCC 55076 harbours the largest actinomycete chromosome to date and the kistamicin biosynthetic gene cluster.</title>
        <authorList>
            <person name="Nazari B."/>
            <person name="Forneris C.C."/>
            <person name="Gibson M.I."/>
            <person name="Moon K."/>
            <person name="Schramma K.R."/>
            <person name="Seyedsayamdost M.R."/>
        </authorList>
    </citation>
    <scope>NUCLEOTIDE SEQUENCE [LARGE SCALE GENOMIC DNA]</scope>
    <source>
        <strain evidence="3">ATCC 55076</strain>
    </source>
</reference>
<dbReference type="GO" id="GO:0005829">
    <property type="term" value="C:cytosol"/>
    <property type="evidence" value="ECO:0007669"/>
    <property type="project" value="TreeGrafter"/>
</dbReference>
<keyword evidence="1" id="KW-0560">Oxidoreductase</keyword>
<proteinExistence type="predicted"/>
<dbReference type="InterPro" id="IPR052019">
    <property type="entry name" value="F420H2_bilvrd_red/Heme_oxyg"/>
</dbReference>